<dbReference type="Proteomes" id="UP001217089">
    <property type="component" value="Unassembled WGS sequence"/>
</dbReference>
<evidence type="ECO:0000259" key="6">
    <source>
        <dbReference type="PROSITE" id="PS50119"/>
    </source>
</evidence>
<evidence type="ECO:0000256" key="2">
    <source>
        <dbReference type="ARBA" id="ARBA00022771"/>
    </source>
</evidence>
<dbReference type="PROSITE" id="PS50119">
    <property type="entry name" value="ZF_BBOX"/>
    <property type="match status" value="1"/>
</dbReference>
<feature type="domain" description="B box-type" evidence="6">
    <location>
        <begin position="86"/>
        <end position="133"/>
    </location>
</feature>
<keyword evidence="2 4" id="KW-0863">Zinc-finger</keyword>
<dbReference type="Gene3D" id="3.30.40.10">
    <property type="entry name" value="Zinc/RING finger domain, C3HC4 (zinc finger)"/>
    <property type="match status" value="1"/>
</dbReference>
<reference evidence="7 8" key="1">
    <citation type="submission" date="2022-12" db="EMBL/GenBank/DDBJ databases">
        <title>Chromosome-level genome of Tegillarca granosa.</title>
        <authorList>
            <person name="Kim J."/>
        </authorList>
    </citation>
    <scope>NUCLEOTIDE SEQUENCE [LARGE SCALE GENOMIC DNA]</scope>
    <source>
        <strain evidence="7">Teg-2019</strain>
        <tissue evidence="7">Adductor muscle</tissue>
    </source>
</reference>
<feature type="domain" description="RING-type" evidence="5">
    <location>
        <begin position="11"/>
        <end position="54"/>
    </location>
</feature>
<evidence type="ECO:0000256" key="3">
    <source>
        <dbReference type="ARBA" id="ARBA00022833"/>
    </source>
</evidence>
<gene>
    <name evidence="7" type="ORF">KUTeg_010359</name>
</gene>
<sequence>MDLINKSYLQCTNCCHDYNQTDRIPRILPCLHGCCEKCLLEIKSSELIKCPSCSERHQLTDGELSAFPVDVNRESLMTYSKIQTKSQELKCDECALQKQVVSRCPECVQFLCNECTDAHKRTKVTKTHHLMTIDELKNASSGDYQQMSYCNISGHDNQPFTFYCNSVTCDRPLCALCVVKEHHESKGHDIKNIQDVSIETKENITSLISEMKHQQLVITDSVRLVEEMSGKLENVKLNLTEEIDATFDKCQILLDHRRQELKLNVQSSLDRKKRRLEKQVGLLKSHKNNIEDAAEFANCLTSFSSAKDIVNFKKITVERLRLLAGRKVNAAPQVDTGLKFHRTNTGDDFEQYVKALGELSIPTDRWHDVTTRDVIIGQQAACVHIYVMDDADFNSEDNKVTSLKVTDDMVTEGCYKAMFKGQRVGRHVVHVYVNGIDIDTEGFTFNVLDLQPLSRQ</sequence>
<dbReference type="PANTHER" id="PTHR25462">
    <property type="entry name" value="BONUS, ISOFORM C-RELATED"/>
    <property type="match status" value="1"/>
</dbReference>
<dbReference type="Gene3D" id="3.30.160.60">
    <property type="entry name" value="Classic Zinc Finger"/>
    <property type="match status" value="1"/>
</dbReference>
<keyword evidence="1" id="KW-0479">Metal-binding</keyword>
<keyword evidence="8" id="KW-1185">Reference proteome</keyword>
<dbReference type="Pfam" id="PF00643">
    <property type="entry name" value="zf-B_box"/>
    <property type="match status" value="1"/>
</dbReference>
<accession>A0ABQ9F9T4</accession>
<dbReference type="InterPro" id="IPR001841">
    <property type="entry name" value="Znf_RING"/>
</dbReference>
<dbReference type="SUPFAM" id="SSF57850">
    <property type="entry name" value="RING/U-box"/>
    <property type="match status" value="1"/>
</dbReference>
<dbReference type="PROSITE" id="PS50089">
    <property type="entry name" value="ZF_RING_2"/>
    <property type="match status" value="1"/>
</dbReference>
<dbReference type="SMART" id="SM00336">
    <property type="entry name" value="BBOX"/>
    <property type="match status" value="2"/>
</dbReference>
<evidence type="ECO:0000313" key="8">
    <source>
        <dbReference type="Proteomes" id="UP001217089"/>
    </source>
</evidence>
<keyword evidence="3" id="KW-0862">Zinc</keyword>
<dbReference type="CDD" id="cd19757">
    <property type="entry name" value="Bbox1"/>
    <property type="match status" value="1"/>
</dbReference>
<organism evidence="7 8">
    <name type="scientific">Tegillarca granosa</name>
    <name type="common">Malaysian cockle</name>
    <name type="synonym">Anadara granosa</name>
    <dbReference type="NCBI Taxonomy" id="220873"/>
    <lineage>
        <taxon>Eukaryota</taxon>
        <taxon>Metazoa</taxon>
        <taxon>Spiralia</taxon>
        <taxon>Lophotrochozoa</taxon>
        <taxon>Mollusca</taxon>
        <taxon>Bivalvia</taxon>
        <taxon>Autobranchia</taxon>
        <taxon>Pteriomorphia</taxon>
        <taxon>Arcoida</taxon>
        <taxon>Arcoidea</taxon>
        <taxon>Arcidae</taxon>
        <taxon>Tegillarca</taxon>
    </lineage>
</organism>
<dbReference type="InterPro" id="IPR013083">
    <property type="entry name" value="Znf_RING/FYVE/PHD"/>
</dbReference>
<proteinExistence type="predicted"/>
<evidence type="ECO:0000256" key="1">
    <source>
        <dbReference type="ARBA" id="ARBA00022723"/>
    </source>
</evidence>
<feature type="non-terminal residue" evidence="7">
    <location>
        <position position="456"/>
    </location>
</feature>
<protein>
    <submittedName>
        <fullName evidence="7">Uncharacterized protein</fullName>
    </submittedName>
</protein>
<evidence type="ECO:0000313" key="7">
    <source>
        <dbReference type="EMBL" id="KAJ8312986.1"/>
    </source>
</evidence>
<dbReference type="EMBL" id="JARBDR010000440">
    <property type="protein sequence ID" value="KAJ8312986.1"/>
    <property type="molecule type" value="Genomic_DNA"/>
</dbReference>
<comment type="caution">
    <text evidence="7">The sequence shown here is derived from an EMBL/GenBank/DDBJ whole genome shotgun (WGS) entry which is preliminary data.</text>
</comment>
<name>A0ABQ9F9T4_TEGGR</name>
<dbReference type="PANTHER" id="PTHR25462:SF296">
    <property type="entry name" value="MEIOTIC P26, ISOFORM F"/>
    <property type="match status" value="1"/>
</dbReference>
<dbReference type="SUPFAM" id="SSF57845">
    <property type="entry name" value="B-box zinc-binding domain"/>
    <property type="match status" value="1"/>
</dbReference>
<dbReference type="InterPro" id="IPR047153">
    <property type="entry name" value="TRIM45/56/19-like"/>
</dbReference>
<dbReference type="InterPro" id="IPR000315">
    <property type="entry name" value="Znf_B-box"/>
</dbReference>
<evidence type="ECO:0000256" key="4">
    <source>
        <dbReference type="PROSITE-ProRule" id="PRU00024"/>
    </source>
</evidence>
<evidence type="ECO:0000259" key="5">
    <source>
        <dbReference type="PROSITE" id="PS50089"/>
    </source>
</evidence>